<feature type="transmembrane region" description="Helical" evidence="1">
    <location>
        <begin position="84"/>
        <end position="102"/>
    </location>
</feature>
<dbReference type="RefSeq" id="WP_005616756.1">
    <property type="nucleotide sequence ID" value="NZ_CP015230.1"/>
</dbReference>
<evidence type="ECO:0000313" key="3">
    <source>
        <dbReference type="Proteomes" id="UP000013243"/>
    </source>
</evidence>
<feature type="transmembrane region" description="Helical" evidence="1">
    <location>
        <begin position="29"/>
        <end position="46"/>
    </location>
</feature>
<dbReference type="AlphaFoldDB" id="A0A1B1A4G5"/>
<proteinExistence type="predicted"/>
<feature type="transmembrane region" description="Helical" evidence="1">
    <location>
        <begin position="6"/>
        <end position="22"/>
    </location>
</feature>
<feature type="transmembrane region" description="Helical" evidence="1">
    <location>
        <begin position="134"/>
        <end position="151"/>
    </location>
</feature>
<feature type="transmembrane region" description="Helical" evidence="1">
    <location>
        <begin position="285"/>
        <end position="303"/>
    </location>
</feature>
<dbReference type="OrthoDB" id="7595044at2"/>
<dbReference type="GeneID" id="28250461"/>
<dbReference type="Proteomes" id="UP000013243">
    <property type="component" value="Chromosome"/>
</dbReference>
<feature type="transmembrane region" description="Helical" evidence="1">
    <location>
        <begin position="163"/>
        <end position="181"/>
    </location>
</feature>
<evidence type="ECO:0000313" key="2">
    <source>
        <dbReference type="EMBL" id="ANP41388.1"/>
    </source>
</evidence>
<keyword evidence="1" id="KW-1133">Transmembrane helix</keyword>
<keyword evidence="1" id="KW-0812">Transmembrane</keyword>
<dbReference type="KEGG" id="rmb:K529_011475"/>
<dbReference type="EMBL" id="CP015230">
    <property type="protein sequence ID" value="ANP41388.1"/>
    <property type="molecule type" value="Genomic_DNA"/>
</dbReference>
<feature type="transmembrane region" description="Helical" evidence="1">
    <location>
        <begin position="375"/>
        <end position="401"/>
    </location>
</feature>
<protein>
    <recommendedName>
        <fullName evidence="4">O-antigen ligase like membrane protein</fullName>
    </recommendedName>
</protein>
<feature type="transmembrane region" description="Helical" evidence="1">
    <location>
        <begin position="219"/>
        <end position="240"/>
    </location>
</feature>
<keyword evidence="1" id="KW-0472">Membrane</keyword>
<feature type="transmembrane region" description="Helical" evidence="1">
    <location>
        <begin position="252"/>
        <end position="273"/>
    </location>
</feature>
<reference evidence="2 3" key="1">
    <citation type="journal article" date="2016" name="ISME J.">
        <title>Global occurrence and heterogeneity of the Roseobacter-clade species Ruegeria mobilis.</title>
        <authorList>
            <person name="Sonnenschein E."/>
            <person name="Gram L."/>
        </authorList>
    </citation>
    <scope>NUCLEOTIDE SEQUENCE [LARGE SCALE GENOMIC DNA]</scope>
    <source>
        <strain evidence="2 3">F1926</strain>
    </source>
</reference>
<feature type="transmembrane region" description="Helical" evidence="1">
    <location>
        <begin position="58"/>
        <end position="77"/>
    </location>
</feature>
<accession>A0A1B1A4G5</accession>
<organism evidence="2 3">
    <name type="scientific">Tritonibacter mobilis F1926</name>
    <dbReference type="NCBI Taxonomy" id="1265309"/>
    <lineage>
        <taxon>Bacteria</taxon>
        <taxon>Pseudomonadati</taxon>
        <taxon>Pseudomonadota</taxon>
        <taxon>Alphaproteobacteria</taxon>
        <taxon>Rhodobacterales</taxon>
        <taxon>Paracoccaceae</taxon>
        <taxon>Tritonibacter</taxon>
    </lineage>
</organism>
<gene>
    <name evidence="2" type="ORF">K529_011475</name>
</gene>
<name>A0A1B1A4G5_9RHOB</name>
<sequence length="488" mass="54510">MPNAIANLMLLVWPVAALVFFQRLPLQRAILLCLIGGYLILPPVAAFDLPLVPDLDKFSISSIMALVGCLFVAKVPVPILPRPLILRILMIIFVLSAIPTVLTNTDRVLFETVPNAAPIIFYHSELPGLRWRDMGSVVIGQVIVLIPFVIARRHLSTPDAHRDLLLAFCIAGLFYSIPSLIEIRLSPQMNVWIYGFFQHDFAQMIRQGGYRPIVFLPHALWLALFMFSAMIAAVSLARVAKENNRIRLCLAAFYLFGMLVLCKSMASLSYGLAFTPIVALASYRLQVKLALVIALIGCVYPMLRNAHVIPLDAILTQVEDFSPERAQSLGYRFDNEEVLLERAAEKPVFGWGAWGRNLIRDPQDGRILSIPDGRWIITFGSFGWVGYLAEMGLLAGTLALLYLALRRMPEGEISPYVSCISLILGATMIDMLLNDTLVPITWMCAGAILGYAERQLYPRDFEPRKALFEGRQALDMPLSKERSHPVMD</sequence>
<evidence type="ECO:0008006" key="4">
    <source>
        <dbReference type="Google" id="ProtNLM"/>
    </source>
</evidence>
<evidence type="ECO:0000256" key="1">
    <source>
        <dbReference type="SAM" id="Phobius"/>
    </source>
</evidence>
<dbReference type="STRING" id="1265309.K529_011475"/>